<protein>
    <submittedName>
        <fullName evidence="1">7445_t:CDS:1</fullName>
    </submittedName>
</protein>
<feature type="non-terminal residue" evidence="1">
    <location>
        <position position="1"/>
    </location>
</feature>
<comment type="caution">
    <text evidence="1">The sequence shown here is derived from an EMBL/GenBank/DDBJ whole genome shotgun (WGS) entry which is preliminary data.</text>
</comment>
<dbReference type="EMBL" id="CAJVPS010032251">
    <property type="protein sequence ID" value="CAG8734753.1"/>
    <property type="molecule type" value="Genomic_DNA"/>
</dbReference>
<evidence type="ECO:0000313" key="2">
    <source>
        <dbReference type="Proteomes" id="UP000789508"/>
    </source>
</evidence>
<dbReference type="Proteomes" id="UP000789508">
    <property type="component" value="Unassembled WGS sequence"/>
</dbReference>
<gene>
    <name evidence="1" type="ORF">ALEPTO_LOCUS12749</name>
</gene>
<dbReference type="OrthoDB" id="2440381at2759"/>
<organism evidence="1 2">
    <name type="scientific">Ambispora leptoticha</name>
    <dbReference type="NCBI Taxonomy" id="144679"/>
    <lineage>
        <taxon>Eukaryota</taxon>
        <taxon>Fungi</taxon>
        <taxon>Fungi incertae sedis</taxon>
        <taxon>Mucoromycota</taxon>
        <taxon>Glomeromycotina</taxon>
        <taxon>Glomeromycetes</taxon>
        <taxon>Archaeosporales</taxon>
        <taxon>Ambisporaceae</taxon>
        <taxon>Ambispora</taxon>
    </lineage>
</organism>
<proteinExistence type="predicted"/>
<accession>A0A9N9IGL6</accession>
<reference evidence="1" key="1">
    <citation type="submission" date="2021-06" db="EMBL/GenBank/DDBJ databases">
        <authorList>
            <person name="Kallberg Y."/>
            <person name="Tangrot J."/>
            <person name="Rosling A."/>
        </authorList>
    </citation>
    <scope>NUCLEOTIDE SEQUENCE</scope>
    <source>
        <strain evidence="1">FL130A</strain>
    </source>
</reference>
<name>A0A9N9IGL6_9GLOM</name>
<sequence>ALCEYMADSHRARRNRIGAQYFDKFRTHFWERPEDEFDRISPSIEEVERELSMRSIVRRINRSSSITKNNPDAEQNIGRANSAETIFLQPPPYEATNETQNQSHDDSNNLSSNYQICSCHEMKVMSVYGIDK</sequence>
<dbReference type="AlphaFoldDB" id="A0A9N9IGL6"/>
<keyword evidence="2" id="KW-1185">Reference proteome</keyword>
<evidence type="ECO:0000313" key="1">
    <source>
        <dbReference type="EMBL" id="CAG8734753.1"/>
    </source>
</evidence>